<gene>
    <name evidence="2" type="ORF">C1SCF055_LOCUS32978</name>
</gene>
<evidence type="ECO:0000313" key="4">
    <source>
        <dbReference type="Proteomes" id="UP001152797"/>
    </source>
</evidence>
<name>A0A9P1GBP0_9DINO</name>
<accession>A0A9P1GBP0</accession>
<dbReference type="AlphaFoldDB" id="A0A9P1GBP0"/>
<reference evidence="3" key="2">
    <citation type="submission" date="2024-04" db="EMBL/GenBank/DDBJ databases">
        <authorList>
            <person name="Chen Y."/>
            <person name="Shah S."/>
            <person name="Dougan E. K."/>
            <person name="Thang M."/>
            <person name="Chan C."/>
        </authorList>
    </citation>
    <scope>NUCLEOTIDE SEQUENCE [LARGE SCALE GENOMIC DNA]</scope>
</reference>
<dbReference type="EMBL" id="CAMXCT030004043">
    <property type="protein sequence ID" value="CAL4794732.1"/>
    <property type="molecule type" value="Genomic_DNA"/>
</dbReference>
<evidence type="ECO:0000313" key="2">
    <source>
        <dbReference type="EMBL" id="CAI4007420.1"/>
    </source>
</evidence>
<comment type="caution">
    <text evidence="2">The sequence shown here is derived from an EMBL/GenBank/DDBJ whole genome shotgun (WGS) entry which is preliminary data.</text>
</comment>
<dbReference type="EMBL" id="CAMXCT010004043">
    <property type="protein sequence ID" value="CAI4007420.1"/>
    <property type="molecule type" value="Genomic_DNA"/>
</dbReference>
<evidence type="ECO:0000256" key="1">
    <source>
        <dbReference type="SAM" id="Phobius"/>
    </source>
</evidence>
<feature type="transmembrane region" description="Helical" evidence="1">
    <location>
        <begin position="251"/>
        <end position="274"/>
    </location>
</feature>
<proteinExistence type="predicted"/>
<keyword evidence="1" id="KW-0812">Transmembrane</keyword>
<dbReference type="Proteomes" id="UP001152797">
    <property type="component" value="Unassembled WGS sequence"/>
</dbReference>
<evidence type="ECO:0000313" key="3">
    <source>
        <dbReference type="EMBL" id="CAL1160795.1"/>
    </source>
</evidence>
<protein>
    <submittedName>
        <fullName evidence="2">Uncharacterized protein</fullName>
    </submittedName>
</protein>
<keyword evidence="1" id="KW-1133">Transmembrane helix</keyword>
<feature type="transmembrane region" description="Helical" evidence="1">
    <location>
        <begin position="113"/>
        <end position="138"/>
    </location>
</feature>
<keyword evidence="1" id="KW-0472">Membrane</keyword>
<feature type="transmembrane region" description="Helical" evidence="1">
    <location>
        <begin position="73"/>
        <end position="93"/>
    </location>
</feature>
<sequence>MSLVAGATLLNGIGHLANLGQFVEIGQGQAFQREQMQWARRAYCLDSRALRIDLLNAVKEDVRDHHQTYASRIDTLLVVHTLLLTFALATLQYSDQFVPVSGCVECEENEHPWLVTCWVYAVSGILILPFWGIVLLIWSKLQLDHWLENSIGRLNVELRQSLSADINTESVADREGSQLLERVEGAVTRLSSFVVEHQESFKRVWNHECKFMISAATVFLWVSCVLAILITAGMFWLFLQNHMAGQHRHAATHFALCTVCGLMAPIFYGLWFRLTCRETTRKFRNEHGESPTFEDCIEPPEVSSVSSGDRPDLMSSVSHSVSSASSHAVALLGALGRRGLALRRGGVREGSNLDEGVLMAERPSGLPILEDDFDMRFNELT</sequence>
<keyword evidence="4" id="KW-1185">Reference proteome</keyword>
<organism evidence="2">
    <name type="scientific">Cladocopium goreaui</name>
    <dbReference type="NCBI Taxonomy" id="2562237"/>
    <lineage>
        <taxon>Eukaryota</taxon>
        <taxon>Sar</taxon>
        <taxon>Alveolata</taxon>
        <taxon>Dinophyceae</taxon>
        <taxon>Suessiales</taxon>
        <taxon>Symbiodiniaceae</taxon>
        <taxon>Cladocopium</taxon>
    </lineage>
</organism>
<feature type="transmembrane region" description="Helical" evidence="1">
    <location>
        <begin position="211"/>
        <end position="239"/>
    </location>
</feature>
<dbReference type="OrthoDB" id="429997at2759"/>
<dbReference type="EMBL" id="CAMXCT020004043">
    <property type="protein sequence ID" value="CAL1160795.1"/>
    <property type="molecule type" value="Genomic_DNA"/>
</dbReference>
<reference evidence="2" key="1">
    <citation type="submission" date="2022-10" db="EMBL/GenBank/DDBJ databases">
        <authorList>
            <person name="Chen Y."/>
            <person name="Dougan E. K."/>
            <person name="Chan C."/>
            <person name="Rhodes N."/>
            <person name="Thang M."/>
        </authorList>
    </citation>
    <scope>NUCLEOTIDE SEQUENCE</scope>
</reference>